<keyword evidence="14" id="KW-1185">Reference proteome</keyword>
<dbReference type="InterPro" id="IPR003710">
    <property type="entry name" value="ApbA"/>
</dbReference>
<dbReference type="Proteomes" id="UP001269375">
    <property type="component" value="Unassembled WGS sequence"/>
</dbReference>
<keyword evidence="7 10" id="KW-0560">Oxidoreductase</keyword>
<evidence type="ECO:0000259" key="12">
    <source>
        <dbReference type="Pfam" id="PF08546"/>
    </source>
</evidence>
<dbReference type="PANTHER" id="PTHR21708:SF26">
    <property type="entry name" value="2-DEHYDROPANTOATE 2-REDUCTASE"/>
    <property type="match status" value="1"/>
</dbReference>
<comment type="catalytic activity">
    <reaction evidence="9 10">
        <text>(R)-pantoate + NADP(+) = 2-dehydropantoate + NADPH + H(+)</text>
        <dbReference type="Rhea" id="RHEA:16233"/>
        <dbReference type="ChEBI" id="CHEBI:11561"/>
        <dbReference type="ChEBI" id="CHEBI:15378"/>
        <dbReference type="ChEBI" id="CHEBI:15980"/>
        <dbReference type="ChEBI" id="CHEBI:57783"/>
        <dbReference type="ChEBI" id="CHEBI:58349"/>
        <dbReference type="EC" id="1.1.1.169"/>
    </reaction>
</comment>
<gene>
    <name evidence="13" type="ORF">QC825_06140</name>
</gene>
<protein>
    <recommendedName>
        <fullName evidence="4 10">2-dehydropantoate 2-reductase</fullName>
        <ecNumber evidence="3 10">1.1.1.169</ecNumber>
    </recommendedName>
    <alternativeName>
        <fullName evidence="8 10">Ketopantoate reductase</fullName>
    </alternativeName>
</protein>
<evidence type="ECO:0000256" key="3">
    <source>
        <dbReference type="ARBA" id="ARBA00013014"/>
    </source>
</evidence>
<dbReference type="SUPFAM" id="SSF51735">
    <property type="entry name" value="NAD(P)-binding Rossmann-fold domains"/>
    <property type="match status" value="1"/>
</dbReference>
<comment type="caution">
    <text evidence="13">The sequence shown here is derived from an EMBL/GenBank/DDBJ whole genome shotgun (WGS) entry which is preliminary data.</text>
</comment>
<evidence type="ECO:0000256" key="6">
    <source>
        <dbReference type="ARBA" id="ARBA00022857"/>
    </source>
</evidence>
<comment type="similarity">
    <text evidence="2 10">Belongs to the ketopantoate reductase family.</text>
</comment>
<organism evidence="13 14">
    <name type="scientific">Larsenimonas suaedae</name>
    <dbReference type="NCBI Taxonomy" id="1851019"/>
    <lineage>
        <taxon>Bacteria</taxon>
        <taxon>Pseudomonadati</taxon>
        <taxon>Pseudomonadota</taxon>
        <taxon>Gammaproteobacteria</taxon>
        <taxon>Oceanospirillales</taxon>
        <taxon>Halomonadaceae</taxon>
        <taxon>Larsenimonas</taxon>
    </lineage>
</organism>
<evidence type="ECO:0000256" key="5">
    <source>
        <dbReference type="ARBA" id="ARBA00022655"/>
    </source>
</evidence>
<dbReference type="Pfam" id="PF02558">
    <property type="entry name" value="ApbA"/>
    <property type="match status" value="1"/>
</dbReference>
<dbReference type="NCBIfam" id="TIGR00745">
    <property type="entry name" value="apbA_panE"/>
    <property type="match status" value="1"/>
</dbReference>
<evidence type="ECO:0000313" key="13">
    <source>
        <dbReference type="EMBL" id="MDR5895650.1"/>
    </source>
</evidence>
<evidence type="ECO:0000256" key="8">
    <source>
        <dbReference type="ARBA" id="ARBA00032024"/>
    </source>
</evidence>
<keyword evidence="5 10" id="KW-0566">Pantothenate biosynthesis</keyword>
<proteinExistence type="inferred from homology"/>
<evidence type="ECO:0000313" key="14">
    <source>
        <dbReference type="Proteomes" id="UP001269375"/>
    </source>
</evidence>
<evidence type="ECO:0000259" key="11">
    <source>
        <dbReference type="Pfam" id="PF02558"/>
    </source>
</evidence>
<feature type="domain" description="Ketopantoate reductase N-terminal" evidence="11">
    <location>
        <begin position="4"/>
        <end position="145"/>
    </location>
</feature>
<dbReference type="SUPFAM" id="SSF48179">
    <property type="entry name" value="6-phosphogluconate dehydrogenase C-terminal domain-like"/>
    <property type="match status" value="1"/>
</dbReference>
<evidence type="ECO:0000256" key="7">
    <source>
        <dbReference type="ARBA" id="ARBA00023002"/>
    </source>
</evidence>
<evidence type="ECO:0000256" key="4">
    <source>
        <dbReference type="ARBA" id="ARBA00019465"/>
    </source>
</evidence>
<keyword evidence="6 10" id="KW-0521">NADP</keyword>
<dbReference type="InterPro" id="IPR036291">
    <property type="entry name" value="NAD(P)-bd_dom_sf"/>
</dbReference>
<dbReference type="EC" id="1.1.1.169" evidence="3 10"/>
<evidence type="ECO:0000256" key="9">
    <source>
        <dbReference type="ARBA" id="ARBA00048793"/>
    </source>
</evidence>
<accession>A0ABU1GUD4</accession>
<comment type="function">
    <text evidence="10">Catalyzes the NADPH-dependent reduction of ketopantoate into pantoic acid.</text>
</comment>
<dbReference type="PANTHER" id="PTHR21708">
    <property type="entry name" value="PROBABLE 2-DEHYDROPANTOATE 2-REDUCTASE"/>
    <property type="match status" value="1"/>
</dbReference>
<comment type="pathway">
    <text evidence="1 10">Cofactor biosynthesis; (R)-pantothenate biosynthesis; (R)-pantoate from 3-methyl-2-oxobutanoate: step 2/2.</text>
</comment>
<dbReference type="InterPro" id="IPR008927">
    <property type="entry name" value="6-PGluconate_DH-like_C_sf"/>
</dbReference>
<evidence type="ECO:0000256" key="1">
    <source>
        <dbReference type="ARBA" id="ARBA00004994"/>
    </source>
</evidence>
<evidence type="ECO:0000256" key="2">
    <source>
        <dbReference type="ARBA" id="ARBA00007870"/>
    </source>
</evidence>
<dbReference type="EMBL" id="JARWAO010000003">
    <property type="protein sequence ID" value="MDR5895650.1"/>
    <property type="molecule type" value="Genomic_DNA"/>
</dbReference>
<dbReference type="RefSeq" id="WP_251589439.1">
    <property type="nucleotide sequence ID" value="NZ_JAMLJI010000001.1"/>
</dbReference>
<evidence type="ECO:0000256" key="10">
    <source>
        <dbReference type="RuleBase" id="RU362068"/>
    </source>
</evidence>
<dbReference type="Gene3D" id="1.10.1040.10">
    <property type="entry name" value="N-(1-d-carboxylethyl)-l-norvaline Dehydrogenase, domain 2"/>
    <property type="match status" value="1"/>
</dbReference>
<dbReference type="Gene3D" id="3.40.50.720">
    <property type="entry name" value="NAD(P)-binding Rossmann-like Domain"/>
    <property type="match status" value="1"/>
</dbReference>
<dbReference type="InterPro" id="IPR051402">
    <property type="entry name" value="KPR-Related"/>
</dbReference>
<sequence>MNTVVLGAGAVGCFFGGLLAEAGHSVTLIGRAVHVERIQAEGLRIETASGRRWVRDIAASTGLECLKGASLVLCCTKSAQIDEAAQFLGARLNAHVPVLSLQNGLTSAERLRKALPNNPVWPALVYAAVGMNEPGVVAHRGGQRLCLDARCRIEPFFNVLSDSAIECQLYADMEAMRWHKLLVNCALNALSAISQSTYGALLEVPALKTWLGELIRECVEVARACGIEVGATLEHDVLELMQAMAHQRSSTAQDLARGRPTEIDEFNGFLMQKGREHGVLTPINTTLYTLIKALETPSA</sequence>
<dbReference type="Pfam" id="PF08546">
    <property type="entry name" value="ApbA_C"/>
    <property type="match status" value="1"/>
</dbReference>
<feature type="domain" description="Ketopantoate reductase C-terminal" evidence="12">
    <location>
        <begin position="172"/>
        <end position="295"/>
    </location>
</feature>
<dbReference type="InterPro" id="IPR013752">
    <property type="entry name" value="KPA_reductase"/>
</dbReference>
<dbReference type="InterPro" id="IPR013332">
    <property type="entry name" value="KPR_N"/>
</dbReference>
<name>A0ABU1GUD4_9GAMM</name>
<reference evidence="13 14" key="1">
    <citation type="submission" date="2023-04" db="EMBL/GenBank/DDBJ databases">
        <title>A long-awaited taxogenomic arrangement of the family Halomonadaceae.</title>
        <authorList>
            <person name="De La Haba R."/>
            <person name="Chuvochina M."/>
            <person name="Wittouck S."/>
            <person name="Arahal D.R."/>
            <person name="Sanchez-Porro C."/>
            <person name="Hugenholtz P."/>
            <person name="Ventosa A."/>
        </authorList>
    </citation>
    <scope>NUCLEOTIDE SEQUENCE [LARGE SCALE GENOMIC DNA]</scope>
    <source>
        <strain evidence="13 14">DSM 22428</strain>
    </source>
</reference>
<dbReference type="InterPro" id="IPR013328">
    <property type="entry name" value="6PGD_dom2"/>
</dbReference>